<dbReference type="SUPFAM" id="SSF55729">
    <property type="entry name" value="Acyl-CoA N-acyltransferases (Nat)"/>
    <property type="match status" value="1"/>
</dbReference>
<protein>
    <recommendedName>
        <fullName evidence="3">N-acetyltransferase domain-containing protein</fullName>
    </recommendedName>
</protein>
<dbReference type="InterPro" id="IPR016181">
    <property type="entry name" value="Acyl_CoA_acyltransferase"/>
</dbReference>
<name>A0ABP5AAI0_9ACTN</name>
<proteinExistence type="predicted"/>
<dbReference type="EMBL" id="BAAAMY010000002">
    <property type="protein sequence ID" value="GAA1908576.1"/>
    <property type="molecule type" value="Genomic_DNA"/>
</dbReference>
<sequence length="159" mass="17676">MIRDRLPRDLGPLVDVLRLLEHPGPGWSDARRRSWLTAGPPDVAWVFDQAPVSVTPTDNVAGQVRLRRPARTSSGDDPWLLDQFVVRPGDHEVGIARFLLREAVRHVTDRDGRLVVDVDSCRLSSTDPMSLLERRGFIRPDGSAYALGPLAPPDRSADK</sequence>
<gene>
    <name evidence="1" type="ORF">GCM10009737_06990</name>
</gene>
<keyword evidence="2" id="KW-1185">Reference proteome</keyword>
<evidence type="ECO:0000313" key="1">
    <source>
        <dbReference type="EMBL" id="GAA1908576.1"/>
    </source>
</evidence>
<accession>A0ABP5AAI0</accession>
<reference evidence="2" key="1">
    <citation type="journal article" date="2019" name="Int. J. Syst. Evol. Microbiol.">
        <title>The Global Catalogue of Microorganisms (GCM) 10K type strain sequencing project: providing services to taxonomists for standard genome sequencing and annotation.</title>
        <authorList>
            <consortium name="The Broad Institute Genomics Platform"/>
            <consortium name="The Broad Institute Genome Sequencing Center for Infectious Disease"/>
            <person name="Wu L."/>
            <person name="Ma J."/>
        </authorList>
    </citation>
    <scope>NUCLEOTIDE SEQUENCE [LARGE SCALE GENOMIC DNA]</scope>
    <source>
        <strain evidence="2">JCM 14046</strain>
    </source>
</reference>
<evidence type="ECO:0008006" key="3">
    <source>
        <dbReference type="Google" id="ProtNLM"/>
    </source>
</evidence>
<dbReference type="Gene3D" id="3.40.630.30">
    <property type="match status" value="1"/>
</dbReference>
<dbReference type="Proteomes" id="UP001501612">
    <property type="component" value="Unassembled WGS sequence"/>
</dbReference>
<comment type="caution">
    <text evidence="1">The sequence shown here is derived from an EMBL/GenBank/DDBJ whole genome shotgun (WGS) entry which is preliminary data.</text>
</comment>
<evidence type="ECO:0000313" key="2">
    <source>
        <dbReference type="Proteomes" id="UP001501612"/>
    </source>
</evidence>
<organism evidence="1 2">
    <name type="scientific">Nocardioides lentus</name>
    <dbReference type="NCBI Taxonomy" id="338077"/>
    <lineage>
        <taxon>Bacteria</taxon>
        <taxon>Bacillati</taxon>
        <taxon>Actinomycetota</taxon>
        <taxon>Actinomycetes</taxon>
        <taxon>Propionibacteriales</taxon>
        <taxon>Nocardioidaceae</taxon>
        <taxon>Nocardioides</taxon>
    </lineage>
</organism>
<dbReference type="RefSeq" id="WP_344003798.1">
    <property type="nucleotide sequence ID" value="NZ_BAAAMY010000002.1"/>
</dbReference>